<gene>
    <name evidence="4" type="ORF">ERS007661_02355</name>
    <name evidence="5" type="ORF">ERS007679_04013</name>
    <name evidence="2" type="ORF">ERS007681_04036</name>
    <name evidence="3" type="ORF">ERS027661_03730</name>
</gene>
<evidence type="ECO:0000313" key="2">
    <source>
        <dbReference type="EMBL" id="CFE46366.1"/>
    </source>
</evidence>
<sequence>MSVSTNQSASTIITQSGRQKSAIRYSSSSPADSGISHGVGGRSGRARTTFVTAGWFARISAVSSVLRSSIT</sequence>
<evidence type="ECO:0000313" key="4">
    <source>
        <dbReference type="EMBL" id="CNV42833.1"/>
    </source>
</evidence>
<protein>
    <submittedName>
        <fullName evidence="2">Uncharacterized protein</fullName>
    </submittedName>
</protein>
<dbReference type="EMBL" id="CSAD01000873">
    <property type="protein sequence ID" value="COW55595.1"/>
    <property type="molecule type" value="Genomic_DNA"/>
</dbReference>
<evidence type="ECO:0000313" key="3">
    <source>
        <dbReference type="EMBL" id="CKS94417.1"/>
    </source>
</evidence>
<reference evidence="6 7" key="1">
    <citation type="submission" date="2015-03" db="EMBL/GenBank/DDBJ databases">
        <authorList>
            <consortium name="Pathogen Informatics"/>
        </authorList>
    </citation>
    <scope>NUCLEOTIDE SEQUENCE [LARGE SCALE GENOMIC DNA]</scope>
    <source>
        <strain evidence="3 9">Bir 187</strain>
        <strain evidence="4 6">D00501624</strain>
        <strain evidence="5 7">G09801536</strain>
        <strain evidence="2 8">G09901357</strain>
    </source>
</reference>
<name>A0A654TFB2_MYCTX</name>
<dbReference type="AlphaFoldDB" id="A0A654TFB2"/>
<evidence type="ECO:0000313" key="8">
    <source>
        <dbReference type="Proteomes" id="UP000048289"/>
    </source>
</evidence>
<evidence type="ECO:0000313" key="6">
    <source>
        <dbReference type="Proteomes" id="UP000039217"/>
    </source>
</evidence>
<accession>A0A654TFB2</accession>
<dbReference type="EMBL" id="CQQC01000810">
    <property type="protein sequence ID" value="CNV42833.1"/>
    <property type="molecule type" value="Genomic_DNA"/>
</dbReference>
<dbReference type="Proteomes" id="UP000045842">
    <property type="component" value="Unassembled WGS sequence"/>
</dbReference>
<evidence type="ECO:0000313" key="9">
    <source>
        <dbReference type="Proteomes" id="UP000049023"/>
    </source>
</evidence>
<dbReference type="Proteomes" id="UP000039217">
    <property type="component" value="Unassembled WGS sequence"/>
</dbReference>
<evidence type="ECO:0000256" key="1">
    <source>
        <dbReference type="SAM" id="MobiDB-lite"/>
    </source>
</evidence>
<feature type="region of interest" description="Disordered" evidence="1">
    <location>
        <begin position="1"/>
        <end position="44"/>
    </location>
</feature>
<dbReference type="EMBL" id="CNFU01001049">
    <property type="protein sequence ID" value="CKS94417.1"/>
    <property type="molecule type" value="Genomic_DNA"/>
</dbReference>
<feature type="compositionally biased region" description="Polar residues" evidence="1">
    <location>
        <begin position="1"/>
        <end position="31"/>
    </location>
</feature>
<dbReference type="Proteomes" id="UP000049023">
    <property type="component" value="Unassembled WGS sequence"/>
</dbReference>
<dbReference type="Proteomes" id="UP000048289">
    <property type="component" value="Unassembled WGS sequence"/>
</dbReference>
<evidence type="ECO:0000313" key="5">
    <source>
        <dbReference type="EMBL" id="COW55595.1"/>
    </source>
</evidence>
<evidence type="ECO:0000313" key="7">
    <source>
        <dbReference type="Proteomes" id="UP000045842"/>
    </source>
</evidence>
<organism evidence="2 8">
    <name type="scientific">Mycobacterium tuberculosis</name>
    <dbReference type="NCBI Taxonomy" id="1773"/>
    <lineage>
        <taxon>Bacteria</taxon>
        <taxon>Bacillati</taxon>
        <taxon>Actinomycetota</taxon>
        <taxon>Actinomycetes</taxon>
        <taxon>Mycobacteriales</taxon>
        <taxon>Mycobacteriaceae</taxon>
        <taxon>Mycobacterium</taxon>
        <taxon>Mycobacterium tuberculosis complex</taxon>
    </lineage>
</organism>
<dbReference type="EMBL" id="CFOE01000846">
    <property type="protein sequence ID" value="CFE46366.1"/>
    <property type="molecule type" value="Genomic_DNA"/>
</dbReference>
<proteinExistence type="predicted"/>